<name>A0A1H0RUY1_9ACTN</name>
<organism evidence="1 2">
    <name type="scientific">Nakamurella panacisegetis</name>
    <dbReference type="NCBI Taxonomy" id="1090615"/>
    <lineage>
        <taxon>Bacteria</taxon>
        <taxon>Bacillati</taxon>
        <taxon>Actinomycetota</taxon>
        <taxon>Actinomycetes</taxon>
        <taxon>Nakamurellales</taxon>
        <taxon>Nakamurellaceae</taxon>
        <taxon>Nakamurella</taxon>
    </lineage>
</organism>
<dbReference type="Proteomes" id="UP000198741">
    <property type="component" value="Chromosome I"/>
</dbReference>
<sequence>MVGMDRLPAHESEHTVEWLKQTGQTSGFVTGFDPDGWPANAWLLHAMYQNQALAGLGTHHDARRSAIDRGAVEPVIIGEVDLDASSTVTGVPLGYVARPDANWERLRWREYLEQTGDPLESLHDVPPSTQWFPRGSWPVSISPPPEGSLDEVTWSALIDVLVEATTVGQECYAFYGSLPSRDFEAVEVWRGPVKSLGTVLESSRHDFTPTNVWAVDRSWFVYTDYDLLATKISGPRLLIDRLMSRPDVEAVFWKRSAEGYS</sequence>
<accession>A0A1H0RUY1</accession>
<evidence type="ECO:0000313" key="2">
    <source>
        <dbReference type="Proteomes" id="UP000198741"/>
    </source>
</evidence>
<reference evidence="1 2" key="1">
    <citation type="submission" date="2016-10" db="EMBL/GenBank/DDBJ databases">
        <authorList>
            <person name="de Groot N.N."/>
        </authorList>
    </citation>
    <scope>NUCLEOTIDE SEQUENCE [LARGE SCALE GENOMIC DNA]</scope>
    <source>
        <strain evidence="2">P4-7,KCTC 19426,CECT 7604</strain>
    </source>
</reference>
<protein>
    <submittedName>
        <fullName evidence="1">Uncharacterized protein</fullName>
    </submittedName>
</protein>
<evidence type="ECO:0000313" key="1">
    <source>
        <dbReference type="EMBL" id="SDP33382.1"/>
    </source>
</evidence>
<keyword evidence="2" id="KW-1185">Reference proteome</keyword>
<proteinExistence type="predicted"/>
<dbReference type="EMBL" id="LT629710">
    <property type="protein sequence ID" value="SDP33382.1"/>
    <property type="molecule type" value="Genomic_DNA"/>
</dbReference>
<dbReference type="AlphaFoldDB" id="A0A1H0RUY1"/>
<gene>
    <name evidence="1" type="ORF">SAMN04515671_3765</name>
</gene>